<keyword evidence="3" id="KW-1185">Reference proteome</keyword>
<name>A0ABW9Y4X3_9RHOB</name>
<evidence type="ECO:0000313" key="3">
    <source>
        <dbReference type="Proteomes" id="UP001517376"/>
    </source>
</evidence>
<dbReference type="InterPro" id="IPR043129">
    <property type="entry name" value="ATPase_NBD"/>
</dbReference>
<proteinExistence type="predicted"/>
<organism evidence="2 3">
    <name type="scientific">Paragemmobacter ruber</name>
    <dbReference type="NCBI Taxonomy" id="1985673"/>
    <lineage>
        <taxon>Bacteria</taxon>
        <taxon>Pseudomonadati</taxon>
        <taxon>Pseudomonadota</taxon>
        <taxon>Alphaproteobacteria</taxon>
        <taxon>Rhodobacterales</taxon>
        <taxon>Paracoccaceae</taxon>
        <taxon>Paragemmobacter</taxon>
    </lineage>
</organism>
<protein>
    <submittedName>
        <fullName evidence="2">ATPase</fullName>
    </submittedName>
</protein>
<accession>A0ABW9Y4X3</accession>
<dbReference type="InterPro" id="IPR052519">
    <property type="entry name" value="Euk-type_GlcNAc_Kinase"/>
</dbReference>
<comment type="caution">
    <text evidence="2">The sequence shown here is derived from an EMBL/GenBank/DDBJ whole genome shotgun (WGS) entry which is preliminary data.</text>
</comment>
<evidence type="ECO:0000313" key="2">
    <source>
        <dbReference type="EMBL" id="NBE07244.1"/>
    </source>
</evidence>
<dbReference type="Proteomes" id="UP001517376">
    <property type="component" value="Unassembled WGS sequence"/>
</dbReference>
<dbReference type="RefSeq" id="WP_161766168.1">
    <property type="nucleotide sequence ID" value="NZ_JAAATW010000001.1"/>
</dbReference>
<dbReference type="Pfam" id="PF01869">
    <property type="entry name" value="BcrAD_BadFG"/>
    <property type="match status" value="1"/>
</dbReference>
<dbReference type="CDD" id="cd24082">
    <property type="entry name" value="ASKHA_NBD_GspK-like"/>
    <property type="match status" value="1"/>
</dbReference>
<dbReference type="Gene3D" id="3.30.420.40">
    <property type="match status" value="2"/>
</dbReference>
<gene>
    <name evidence="2" type="ORF">GU920_06835</name>
</gene>
<dbReference type="PANTHER" id="PTHR43190:SF3">
    <property type="entry name" value="N-ACETYL-D-GLUCOSAMINE KINASE"/>
    <property type="match status" value="1"/>
</dbReference>
<reference evidence="3" key="1">
    <citation type="submission" date="2020-01" db="EMBL/GenBank/DDBJ databases">
        <title>Sphingomonas sp. strain CSW-10.</title>
        <authorList>
            <person name="Chen W.-M."/>
        </authorList>
    </citation>
    <scope>NUCLEOTIDE SEQUENCE [LARGE SCALE GENOMIC DNA]</scope>
    <source>
        <strain evidence="3">CCP-1</strain>
    </source>
</reference>
<dbReference type="PANTHER" id="PTHR43190">
    <property type="entry name" value="N-ACETYL-D-GLUCOSAMINE KINASE"/>
    <property type="match status" value="1"/>
</dbReference>
<feature type="domain" description="ATPase BadF/BadG/BcrA/BcrD type" evidence="1">
    <location>
        <begin position="5"/>
        <end position="241"/>
    </location>
</feature>
<evidence type="ECO:0000259" key="1">
    <source>
        <dbReference type="Pfam" id="PF01869"/>
    </source>
</evidence>
<dbReference type="InterPro" id="IPR002731">
    <property type="entry name" value="ATPase_BadF"/>
</dbReference>
<dbReference type="SUPFAM" id="SSF53067">
    <property type="entry name" value="Actin-like ATPase domain"/>
    <property type="match status" value="2"/>
</dbReference>
<sequence length="275" mass="26771">MQLFLGIDGGGTGCRAAVADAAGVIRGRAAVGPANIASDPVGAAANIMAAAEAALAAAGGGVVVAAGLGLAGANAAGAPERLRAVLPWSRMAVVTDAITAVKGALGDGDGVVAALGTGSVFAVQRAGAIRQIGGRGLVLGDEASGAWIGRAMLTAALRAVDGFTAMTPLLAGLVDEMGGPDGVVAFSLRARPADFAALAPRVVESDDPAAVAVMDRAEADVAEAVAVLRGAQDLPVVFLGGLGTVFAQRMAGRFPIRAPAGTALHGALLLAREVA</sequence>
<dbReference type="EMBL" id="JAAATW010000001">
    <property type="protein sequence ID" value="NBE07244.1"/>
    <property type="molecule type" value="Genomic_DNA"/>
</dbReference>